<dbReference type="Proteomes" id="UP000625735">
    <property type="component" value="Unassembled WGS sequence"/>
</dbReference>
<reference evidence="1" key="1">
    <citation type="journal article" date="2014" name="Int. J. Syst. Evol. Microbiol.">
        <title>Complete genome sequence of Corynebacterium casei LMG S-19264T (=DSM 44701T), isolated from a smear-ripened cheese.</title>
        <authorList>
            <consortium name="US DOE Joint Genome Institute (JGI-PGF)"/>
            <person name="Walter F."/>
            <person name="Albersmeier A."/>
            <person name="Kalinowski J."/>
            <person name="Ruckert C."/>
        </authorList>
    </citation>
    <scope>NUCLEOTIDE SEQUENCE</scope>
    <source>
        <strain evidence="1">CGMCC 1.12506</strain>
    </source>
</reference>
<organism evidence="1 2">
    <name type="scientific">Flavobacterium orientale</name>
    <dbReference type="NCBI Taxonomy" id="1756020"/>
    <lineage>
        <taxon>Bacteria</taxon>
        <taxon>Pseudomonadati</taxon>
        <taxon>Bacteroidota</taxon>
        <taxon>Flavobacteriia</taxon>
        <taxon>Flavobacteriales</taxon>
        <taxon>Flavobacteriaceae</taxon>
        <taxon>Flavobacterium</taxon>
    </lineage>
</organism>
<protein>
    <submittedName>
        <fullName evidence="1">Uncharacterized protein</fullName>
    </submittedName>
</protein>
<comment type="caution">
    <text evidence="1">The sequence shown here is derived from an EMBL/GenBank/DDBJ whole genome shotgun (WGS) entry which is preliminary data.</text>
</comment>
<dbReference type="AlphaFoldDB" id="A0A917DAI2"/>
<sequence length="139" mass="16708">MSQEIIFNEPLKSEIDYYLSKENIDEFKNHERALIIGQLDTDEKGTKYYISNRIEYYQKAKVNFFQTYNGIYVFIIFKNYRLSELSQAFYDDLAKKHFPEAVKHLEENGMYLIQSGYHPREIYITIKDGVVTDREEYSR</sequence>
<keyword evidence="2" id="KW-1185">Reference proteome</keyword>
<evidence type="ECO:0000313" key="1">
    <source>
        <dbReference type="EMBL" id="GGD18291.1"/>
    </source>
</evidence>
<gene>
    <name evidence="1" type="ORF">GCM10011343_06150</name>
</gene>
<accession>A0A917DAI2</accession>
<proteinExistence type="predicted"/>
<name>A0A917DAI2_9FLAO</name>
<evidence type="ECO:0000313" key="2">
    <source>
        <dbReference type="Proteomes" id="UP000625735"/>
    </source>
</evidence>
<reference evidence="1" key="2">
    <citation type="submission" date="2020-09" db="EMBL/GenBank/DDBJ databases">
        <authorList>
            <person name="Sun Q."/>
            <person name="Zhou Y."/>
        </authorList>
    </citation>
    <scope>NUCLEOTIDE SEQUENCE</scope>
    <source>
        <strain evidence="1">CGMCC 1.12506</strain>
    </source>
</reference>
<dbReference type="EMBL" id="BMFG01000002">
    <property type="protein sequence ID" value="GGD18291.1"/>
    <property type="molecule type" value="Genomic_DNA"/>
</dbReference>